<accession>A0A0G4K3Q5</accession>
<evidence type="ECO:0000256" key="2">
    <source>
        <dbReference type="ARBA" id="ARBA00022475"/>
    </source>
</evidence>
<gene>
    <name evidence="11" type="ORF">BRSU_0271</name>
</gene>
<dbReference type="GO" id="GO:0007165">
    <property type="term" value="P:signal transduction"/>
    <property type="evidence" value="ECO:0007669"/>
    <property type="project" value="UniProtKB-KW"/>
</dbReference>
<dbReference type="CDD" id="cd18774">
    <property type="entry name" value="PDC2_HK_sensor"/>
    <property type="match status" value="1"/>
</dbReference>
<dbReference type="SMART" id="SM00283">
    <property type="entry name" value="MA"/>
    <property type="match status" value="1"/>
</dbReference>
<dbReference type="SUPFAM" id="SSF103190">
    <property type="entry name" value="Sensory domain-like"/>
    <property type="match status" value="1"/>
</dbReference>
<dbReference type="GO" id="GO:0005886">
    <property type="term" value="C:plasma membrane"/>
    <property type="evidence" value="ECO:0007669"/>
    <property type="project" value="UniProtKB-SubCell"/>
</dbReference>
<proteinExistence type="inferred from homology"/>
<dbReference type="GO" id="GO:0004888">
    <property type="term" value="F:transmembrane signaling receptor activity"/>
    <property type="evidence" value="ECO:0007669"/>
    <property type="project" value="InterPro"/>
</dbReference>
<evidence type="ECO:0000259" key="10">
    <source>
        <dbReference type="PROSITE" id="PS50111"/>
    </source>
</evidence>
<keyword evidence="3" id="KW-0145">Chemotaxis</keyword>
<evidence type="ECO:0000313" key="12">
    <source>
        <dbReference type="Proteomes" id="UP000043763"/>
    </source>
</evidence>
<dbReference type="Proteomes" id="UP000043763">
    <property type="component" value="Unassembled WGS sequence"/>
</dbReference>
<evidence type="ECO:0000256" key="1">
    <source>
        <dbReference type="ARBA" id="ARBA00004651"/>
    </source>
</evidence>
<evidence type="ECO:0000256" key="3">
    <source>
        <dbReference type="ARBA" id="ARBA00022500"/>
    </source>
</evidence>
<dbReference type="RefSeq" id="WP_048593424.1">
    <property type="nucleotide sequence ID" value="NZ_CVLB01000001.1"/>
</dbReference>
<dbReference type="OrthoDB" id="304842at2"/>
<keyword evidence="4 9" id="KW-0812">Transmembrane</keyword>
<dbReference type="PANTHER" id="PTHR43531:SF11">
    <property type="entry name" value="METHYL-ACCEPTING CHEMOTAXIS PROTEIN 3"/>
    <property type="match status" value="1"/>
</dbReference>
<dbReference type="CDD" id="cd12913">
    <property type="entry name" value="PDC1_MCP_like"/>
    <property type="match status" value="1"/>
</dbReference>
<dbReference type="InterPro" id="IPR029151">
    <property type="entry name" value="Sensor-like_sf"/>
</dbReference>
<dbReference type="SUPFAM" id="SSF58104">
    <property type="entry name" value="Methyl-accepting chemotaxis protein (MCP) signaling domain"/>
    <property type="match status" value="1"/>
</dbReference>
<dbReference type="PROSITE" id="PS50111">
    <property type="entry name" value="CHEMOTAXIS_TRANSDUC_2"/>
    <property type="match status" value="1"/>
</dbReference>
<keyword evidence="2" id="KW-1003">Cell membrane</keyword>
<organism evidence="11 12">
    <name type="scientific">Brachyspira suanatina</name>
    <dbReference type="NCBI Taxonomy" id="381802"/>
    <lineage>
        <taxon>Bacteria</taxon>
        <taxon>Pseudomonadati</taxon>
        <taxon>Spirochaetota</taxon>
        <taxon>Spirochaetia</taxon>
        <taxon>Brachyspirales</taxon>
        <taxon>Brachyspiraceae</taxon>
        <taxon>Brachyspira</taxon>
    </lineage>
</organism>
<evidence type="ECO:0000256" key="8">
    <source>
        <dbReference type="PROSITE-ProRule" id="PRU00284"/>
    </source>
</evidence>
<dbReference type="GO" id="GO:0006935">
    <property type="term" value="P:chemotaxis"/>
    <property type="evidence" value="ECO:0007669"/>
    <property type="project" value="UniProtKB-KW"/>
</dbReference>
<evidence type="ECO:0000256" key="4">
    <source>
        <dbReference type="ARBA" id="ARBA00022692"/>
    </source>
</evidence>
<dbReference type="InterPro" id="IPR004089">
    <property type="entry name" value="MCPsignal_dom"/>
</dbReference>
<dbReference type="Gene3D" id="1.10.287.950">
    <property type="entry name" value="Methyl-accepting chemotaxis protein"/>
    <property type="match status" value="1"/>
</dbReference>
<keyword evidence="12" id="KW-1185">Reference proteome</keyword>
<comment type="subcellular location">
    <subcellularLocation>
        <location evidence="1">Cell membrane</location>
        <topology evidence="1">Multi-pass membrane protein</topology>
    </subcellularLocation>
</comment>
<feature type="domain" description="Methyl-accepting transducer" evidence="10">
    <location>
        <begin position="359"/>
        <end position="588"/>
    </location>
</feature>
<evidence type="ECO:0000313" key="11">
    <source>
        <dbReference type="EMBL" id="CRF31629.1"/>
    </source>
</evidence>
<keyword evidence="5 9" id="KW-1133">Transmembrane helix</keyword>
<keyword evidence="8" id="KW-0807">Transducer</keyword>
<dbReference type="Gene3D" id="3.30.450.20">
    <property type="entry name" value="PAS domain"/>
    <property type="match status" value="2"/>
</dbReference>
<protein>
    <submittedName>
        <fullName evidence="11">Methyl-accepting chemotaxis protein</fullName>
    </submittedName>
</protein>
<keyword evidence="6 9" id="KW-0472">Membrane</keyword>
<evidence type="ECO:0000256" key="6">
    <source>
        <dbReference type="ARBA" id="ARBA00023136"/>
    </source>
</evidence>
<dbReference type="Pfam" id="PF02743">
    <property type="entry name" value="dCache_1"/>
    <property type="match status" value="1"/>
</dbReference>
<evidence type="ECO:0000256" key="5">
    <source>
        <dbReference type="ARBA" id="ARBA00022989"/>
    </source>
</evidence>
<name>A0A0G4K3Q5_9SPIR</name>
<dbReference type="Pfam" id="PF00015">
    <property type="entry name" value="MCPsignal"/>
    <property type="match status" value="1"/>
</dbReference>
<dbReference type="CDD" id="cd11386">
    <property type="entry name" value="MCP_signal"/>
    <property type="match status" value="1"/>
</dbReference>
<dbReference type="EMBL" id="CVLB01000001">
    <property type="protein sequence ID" value="CRF31629.1"/>
    <property type="molecule type" value="Genomic_DNA"/>
</dbReference>
<dbReference type="PRINTS" id="PR00260">
    <property type="entry name" value="CHEMTRNSDUCR"/>
</dbReference>
<dbReference type="PANTHER" id="PTHR43531">
    <property type="entry name" value="PROTEIN ICFG"/>
    <property type="match status" value="1"/>
</dbReference>
<evidence type="ECO:0000256" key="9">
    <source>
        <dbReference type="SAM" id="Phobius"/>
    </source>
</evidence>
<dbReference type="InterPro" id="IPR051310">
    <property type="entry name" value="MCP_chemotaxis"/>
</dbReference>
<evidence type="ECO:0000256" key="7">
    <source>
        <dbReference type="ARBA" id="ARBA00029447"/>
    </source>
</evidence>
<dbReference type="InterPro" id="IPR033479">
    <property type="entry name" value="dCache_1"/>
</dbReference>
<comment type="similarity">
    <text evidence="7">Belongs to the methyl-accepting chemotaxis (MCP) protein family.</text>
</comment>
<sequence length="603" mass="67263">MENKKKKYILMLKFLVPFAVFIIVVVIGLMLYFIPRYKKEFLLEIESNMYKKESSISSWLSYFYSEIDVLSSYCKYETDYTQMLDSFKELKNMKDEIGNIHFSGTVGYKYGGLLIIVYGDNIEGFDQTTREWYIEAVKNPSIPYLSAPYQDAETGETVITISKAVFQNNELKGVVGLDISFAKIAKSLMADKDNKYFIALTDGRFITHTDVNLLFNQQRNIYTELNAPKLDGKDYDVNLNKKQKQWTAAYNIPNTPWVLVGNGSSLNLTKKIITLSIIMIIVAIGFLAIQFMLVLLNVNPLASTLDRAIEVIKNMTNKHFNAVFDERLLNKSDQTGVLVNSIKDMQKSLGDSIHFFQESLNFINNEIDTVSDGTANLSDRSNTQASSLEELSSLIESLSTSLDETNVHSEDARNMSAKVADATKVGVESSSEITSSMNEILESSKKISDMTKLIQSIAFQTNILALNAAVEAARAGEQGKGFAVVASEIRSLAQNVDETAKNITNTINDALDKVEIGNKAVENSSKILSEIEALAQDMLNKLTSISERAVVEADSINQINISVRQLNSITGENSMLAESNASSTKEVRKKIENMVERIGSFKF</sequence>
<feature type="transmembrane region" description="Helical" evidence="9">
    <location>
        <begin position="14"/>
        <end position="34"/>
    </location>
</feature>
<feature type="transmembrane region" description="Helical" evidence="9">
    <location>
        <begin position="272"/>
        <end position="296"/>
    </location>
</feature>
<reference evidence="12" key="1">
    <citation type="submission" date="2015-04" db="EMBL/GenBank/DDBJ databases">
        <authorList>
            <person name="Mushtaq Mamoona"/>
        </authorList>
    </citation>
    <scope>NUCLEOTIDE SEQUENCE [LARGE SCALE GENOMIC DNA]</scope>
    <source>
        <strain evidence="12">AN4859/03</strain>
    </source>
</reference>
<dbReference type="AlphaFoldDB" id="A0A0G4K3Q5"/>
<dbReference type="InterPro" id="IPR004090">
    <property type="entry name" value="Chemotax_Me-accpt_rcpt"/>
</dbReference>